<dbReference type="CDD" id="cd04301">
    <property type="entry name" value="NAT_SF"/>
    <property type="match status" value="1"/>
</dbReference>
<evidence type="ECO:0000256" key="1">
    <source>
        <dbReference type="ARBA" id="ARBA00022679"/>
    </source>
</evidence>
<keyword evidence="2" id="KW-0012">Acyltransferase</keyword>
<sequence length="157" mass="17371">MIVREATPDDVADIVAMVHELAAYEKAPDECTLTAAQLHTALFGSSPALFGHVVERDGAVLGFALWFLNFSTWRGVHGIYLEDLYVRPEARRGGAARALLSRLAQICRERGYARLEWFVLDWNTPARDAYAAMGATALTEWIPHRVDGAELARLADS</sequence>
<comment type="caution">
    <text evidence="4">The sequence shown here is derived from an EMBL/GenBank/DDBJ whole genome shotgun (WGS) entry which is preliminary data.</text>
</comment>
<protein>
    <submittedName>
        <fullName evidence="4">GNAT family N-acetyltransferase</fullName>
    </submittedName>
</protein>
<organism evidence="4 5">
    <name type="scientific">Cryptosporangium japonicum</name>
    <dbReference type="NCBI Taxonomy" id="80872"/>
    <lineage>
        <taxon>Bacteria</taxon>
        <taxon>Bacillati</taxon>
        <taxon>Actinomycetota</taxon>
        <taxon>Actinomycetes</taxon>
        <taxon>Cryptosporangiales</taxon>
        <taxon>Cryptosporangiaceae</taxon>
        <taxon>Cryptosporangium</taxon>
    </lineage>
</organism>
<dbReference type="InterPro" id="IPR051016">
    <property type="entry name" value="Diverse_Substrate_AcTransf"/>
</dbReference>
<dbReference type="Gene3D" id="3.40.630.30">
    <property type="match status" value="1"/>
</dbReference>
<keyword evidence="1" id="KW-0808">Transferase</keyword>
<dbReference type="InterPro" id="IPR000182">
    <property type="entry name" value="GNAT_dom"/>
</dbReference>
<keyword evidence="5" id="KW-1185">Reference proteome</keyword>
<proteinExistence type="predicted"/>
<dbReference type="PROSITE" id="PS51186">
    <property type="entry name" value="GNAT"/>
    <property type="match status" value="1"/>
</dbReference>
<accession>A0ABP3EX48</accession>
<dbReference type="PANTHER" id="PTHR10545">
    <property type="entry name" value="DIAMINE N-ACETYLTRANSFERASE"/>
    <property type="match status" value="1"/>
</dbReference>
<name>A0ABP3EX48_9ACTN</name>
<gene>
    <name evidence="4" type="ORF">GCM10009539_83510</name>
</gene>
<evidence type="ECO:0000313" key="4">
    <source>
        <dbReference type="EMBL" id="GAA0282799.1"/>
    </source>
</evidence>
<reference evidence="5" key="1">
    <citation type="journal article" date="2019" name="Int. J. Syst. Evol. Microbiol.">
        <title>The Global Catalogue of Microorganisms (GCM) 10K type strain sequencing project: providing services to taxonomists for standard genome sequencing and annotation.</title>
        <authorList>
            <consortium name="The Broad Institute Genomics Platform"/>
            <consortium name="The Broad Institute Genome Sequencing Center for Infectious Disease"/>
            <person name="Wu L."/>
            <person name="Ma J."/>
        </authorList>
    </citation>
    <scope>NUCLEOTIDE SEQUENCE [LARGE SCALE GENOMIC DNA]</scope>
    <source>
        <strain evidence="5">JCM 10425</strain>
    </source>
</reference>
<evidence type="ECO:0000256" key="2">
    <source>
        <dbReference type="ARBA" id="ARBA00023315"/>
    </source>
</evidence>
<evidence type="ECO:0000313" key="5">
    <source>
        <dbReference type="Proteomes" id="UP001500967"/>
    </source>
</evidence>
<dbReference type="InterPro" id="IPR016181">
    <property type="entry name" value="Acyl_CoA_acyltransferase"/>
</dbReference>
<dbReference type="PANTHER" id="PTHR10545:SF29">
    <property type="entry name" value="GH14572P-RELATED"/>
    <property type="match status" value="1"/>
</dbReference>
<dbReference type="EMBL" id="BAAAGX010000046">
    <property type="protein sequence ID" value="GAA0282799.1"/>
    <property type="molecule type" value="Genomic_DNA"/>
</dbReference>
<feature type="domain" description="N-acetyltransferase" evidence="3">
    <location>
        <begin position="1"/>
        <end position="156"/>
    </location>
</feature>
<dbReference type="SUPFAM" id="SSF55729">
    <property type="entry name" value="Acyl-CoA N-acyltransferases (Nat)"/>
    <property type="match status" value="1"/>
</dbReference>
<evidence type="ECO:0000259" key="3">
    <source>
        <dbReference type="PROSITE" id="PS51186"/>
    </source>
</evidence>
<dbReference type="Proteomes" id="UP001500967">
    <property type="component" value="Unassembled WGS sequence"/>
</dbReference>
<dbReference type="Pfam" id="PF00583">
    <property type="entry name" value="Acetyltransf_1"/>
    <property type="match status" value="1"/>
</dbReference>